<gene>
    <name evidence="2" type="ORF">ACH5RR_041659</name>
</gene>
<evidence type="ECO:0000313" key="2">
    <source>
        <dbReference type="EMBL" id="KAL3498927.1"/>
    </source>
</evidence>
<dbReference type="AlphaFoldDB" id="A0ABD2XU72"/>
<dbReference type="EMBL" id="JBJUIK010000017">
    <property type="protein sequence ID" value="KAL3498927.1"/>
    <property type="molecule type" value="Genomic_DNA"/>
</dbReference>
<proteinExistence type="predicted"/>
<name>A0ABD2XU72_9GENT</name>
<evidence type="ECO:0000313" key="3">
    <source>
        <dbReference type="Proteomes" id="UP001630127"/>
    </source>
</evidence>
<dbReference type="Proteomes" id="UP001630127">
    <property type="component" value="Unassembled WGS sequence"/>
</dbReference>
<dbReference type="InterPro" id="IPR039537">
    <property type="entry name" value="Retrotran_Ty1/copia-like"/>
</dbReference>
<dbReference type="PANTHER" id="PTHR42648">
    <property type="entry name" value="TRANSPOSASE, PUTATIVE-RELATED"/>
    <property type="match status" value="1"/>
</dbReference>
<sequence length="129" mass="15082">MVWSMQACSKLPESLWSEALKTAVYILNRVPTKAVPRTPFELFKGWKSSLRHVRIWGYPSEVRVYNSQEKKLYPRTMSGYFIGYAERSKGYRFYCPSNSTRIVESRNAKFLENDLISGSNRSLRIRSET</sequence>
<organism evidence="2 3">
    <name type="scientific">Cinchona calisaya</name>
    <dbReference type="NCBI Taxonomy" id="153742"/>
    <lineage>
        <taxon>Eukaryota</taxon>
        <taxon>Viridiplantae</taxon>
        <taxon>Streptophyta</taxon>
        <taxon>Embryophyta</taxon>
        <taxon>Tracheophyta</taxon>
        <taxon>Spermatophyta</taxon>
        <taxon>Magnoliopsida</taxon>
        <taxon>eudicotyledons</taxon>
        <taxon>Gunneridae</taxon>
        <taxon>Pentapetalae</taxon>
        <taxon>asterids</taxon>
        <taxon>lamiids</taxon>
        <taxon>Gentianales</taxon>
        <taxon>Rubiaceae</taxon>
        <taxon>Cinchonoideae</taxon>
        <taxon>Cinchoneae</taxon>
        <taxon>Cinchona</taxon>
    </lineage>
</organism>
<feature type="domain" description="Retroviral polymerase SH3-like" evidence="1">
    <location>
        <begin position="62"/>
        <end position="115"/>
    </location>
</feature>
<dbReference type="Gene3D" id="3.30.420.10">
    <property type="entry name" value="Ribonuclease H-like superfamily/Ribonuclease H"/>
    <property type="match status" value="1"/>
</dbReference>
<evidence type="ECO:0000259" key="1">
    <source>
        <dbReference type="Pfam" id="PF25597"/>
    </source>
</evidence>
<dbReference type="PANTHER" id="PTHR42648:SF28">
    <property type="entry name" value="TRANSPOSON-ENCODED PROTEIN WITH RIBONUCLEASE H-LIKE AND RETROVIRUS ZINC FINGER-LIKE DOMAINS"/>
    <property type="match status" value="1"/>
</dbReference>
<dbReference type="InterPro" id="IPR036397">
    <property type="entry name" value="RNaseH_sf"/>
</dbReference>
<keyword evidence="3" id="KW-1185">Reference proteome</keyword>
<protein>
    <recommendedName>
        <fullName evidence="1">Retroviral polymerase SH3-like domain-containing protein</fullName>
    </recommendedName>
</protein>
<dbReference type="InterPro" id="IPR057670">
    <property type="entry name" value="SH3_retrovirus"/>
</dbReference>
<comment type="caution">
    <text evidence="2">The sequence shown here is derived from an EMBL/GenBank/DDBJ whole genome shotgun (WGS) entry which is preliminary data.</text>
</comment>
<reference evidence="2 3" key="1">
    <citation type="submission" date="2024-11" db="EMBL/GenBank/DDBJ databases">
        <title>A near-complete genome assembly of Cinchona calisaya.</title>
        <authorList>
            <person name="Lian D.C."/>
            <person name="Zhao X.W."/>
            <person name="Wei L."/>
        </authorList>
    </citation>
    <scope>NUCLEOTIDE SEQUENCE [LARGE SCALE GENOMIC DNA]</scope>
    <source>
        <tissue evidence="2">Nenye</tissue>
    </source>
</reference>
<dbReference type="InterPro" id="IPR012337">
    <property type="entry name" value="RNaseH-like_sf"/>
</dbReference>
<dbReference type="SUPFAM" id="SSF53098">
    <property type="entry name" value="Ribonuclease H-like"/>
    <property type="match status" value="1"/>
</dbReference>
<dbReference type="Pfam" id="PF25597">
    <property type="entry name" value="SH3_retrovirus"/>
    <property type="match status" value="1"/>
</dbReference>
<accession>A0ABD2XU72</accession>